<dbReference type="Proteomes" id="UP000823388">
    <property type="component" value="Chromosome 6K"/>
</dbReference>
<accession>A0A8T0RKV2</accession>
<feature type="region of interest" description="Disordered" evidence="1">
    <location>
        <begin position="1"/>
        <end position="37"/>
    </location>
</feature>
<sequence length="125" mass="13177">MGAQTRGRAGAARPAPRHGRPAGGLEQRSSQAASRARGSPAACYLPLPSPALTVNASRGRFPVRGACLGRRALDFPRLLLFARGSGPVLLAPLPHDSLGVCPTPIYAYTTPNSVRRTPYMLKSSM</sequence>
<evidence type="ECO:0000256" key="1">
    <source>
        <dbReference type="SAM" id="MobiDB-lite"/>
    </source>
</evidence>
<reference evidence="2" key="1">
    <citation type="submission" date="2020-05" db="EMBL/GenBank/DDBJ databases">
        <title>WGS assembly of Panicum virgatum.</title>
        <authorList>
            <person name="Lovell J.T."/>
            <person name="Jenkins J."/>
            <person name="Shu S."/>
            <person name="Juenger T.E."/>
            <person name="Schmutz J."/>
        </authorList>
    </citation>
    <scope>NUCLEOTIDE SEQUENCE</scope>
    <source>
        <strain evidence="2">AP13</strain>
    </source>
</reference>
<organism evidence="2 3">
    <name type="scientific">Panicum virgatum</name>
    <name type="common">Blackwell switchgrass</name>
    <dbReference type="NCBI Taxonomy" id="38727"/>
    <lineage>
        <taxon>Eukaryota</taxon>
        <taxon>Viridiplantae</taxon>
        <taxon>Streptophyta</taxon>
        <taxon>Embryophyta</taxon>
        <taxon>Tracheophyta</taxon>
        <taxon>Spermatophyta</taxon>
        <taxon>Magnoliopsida</taxon>
        <taxon>Liliopsida</taxon>
        <taxon>Poales</taxon>
        <taxon>Poaceae</taxon>
        <taxon>PACMAD clade</taxon>
        <taxon>Panicoideae</taxon>
        <taxon>Panicodae</taxon>
        <taxon>Paniceae</taxon>
        <taxon>Panicinae</taxon>
        <taxon>Panicum</taxon>
        <taxon>Panicum sect. Hiantes</taxon>
    </lineage>
</organism>
<dbReference type="AlphaFoldDB" id="A0A8T0RKV2"/>
<evidence type="ECO:0000313" key="3">
    <source>
        <dbReference type="Proteomes" id="UP000823388"/>
    </source>
</evidence>
<protein>
    <submittedName>
        <fullName evidence="2">Uncharacterized protein</fullName>
    </submittedName>
</protein>
<gene>
    <name evidence="2" type="ORF">PVAP13_6KG385166</name>
</gene>
<name>A0A8T0RKV2_PANVG</name>
<comment type="caution">
    <text evidence="2">The sequence shown here is derived from an EMBL/GenBank/DDBJ whole genome shotgun (WGS) entry which is preliminary data.</text>
</comment>
<evidence type="ECO:0000313" key="2">
    <source>
        <dbReference type="EMBL" id="KAG2585765.1"/>
    </source>
</evidence>
<feature type="compositionally biased region" description="Low complexity" evidence="1">
    <location>
        <begin position="23"/>
        <end position="37"/>
    </location>
</feature>
<dbReference type="EMBL" id="CM029047">
    <property type="protein sequence ID" value="KAG2585765.1"/>
    <property type="molecule type" value="Genomic_DNA"/>
</dbReference>
<keyword evidence="3" id="KW-1185">Reference proteome</keyword>
<proteinExistence type="predicted"/>
<feature type="compositionally biased region" description="Low complexity" evidence="1">
    <location>
        <begin position="1"/>
        <end position="14"/>
    </location>
</feature>